<name>A0A8K0GT84_9ROSA</name>
<keyword evidence="12" id="KW-1185">Reference proteome</keyword>
<dbReference type="InterPro" id="IPR013087">
    <property type="entry name" value="Znf_C2H2_type"/>
</dbReference>
<dbReference type="PROSITE" id="PS00028">
    <property type="entry name" value="ZINC_FINGER_C2H2_1"/>
    <property type="match status" value="1"/>
</dbReference>
<dbReference type="PANTHER" id="PTHR45801">
    <property type="entry name" value="OS07G0101800 PROTEIN"/>
    <property type="match status" value="1"/>
</dbReference>
<dbReference type="Gene3D" id="3.30.160.60">
    <property type="entry name" value="Classic Zinc Finger"/>
    <property type="match status" value="1"/>
</dbReference>
<evidence type="ECO:0000256" key="5">
    <source>
        <dbReference type="ARBA" id="ARBA00023015"/>
    </source>
</evidence>
<evidence type="ECO:0000256" key="6">
    <source>
        <dbReference type="ARBA" id="ARBA00023163"/>
    </source>
</evidence>
<dbReference type="Proteomes" id="UP000796880">
    <property type="component" value="Unassembled WGS sequence"/>
</dbReference>
<gene>
    <name evidence="11" type="ORF">FNV43_RR23275</name>
</gene>
<dbReference type="PROSITE" id="PS50157">
    <property type="entry name" value="ZINC_FINGER_C2H2_2"/>
    <property type="match status" value="1"/>
</dbReference>
<dbReference type="EMBL" id="VOIH02000010">
    <property type="protein sequence ID" value="KAF3436183.1"/>
    <property type="molecule type" value="Genomic_DNA"/>
</dbReference>
<dbReference type="InterPro" id="IPR036236">
    <property type="entry name" value="Znf_C2H2_sf"/>
</dbReference>
<proteinExistence type="predicted"/>
<evidence type="ECO:0000313" key="12">
    <source>
        <dbReference type="Proteomes" id="UP000796880"/>
    </source>
</evidence>
<evidence type="ECO:0000256" key="9">
    <source>
        <dbReference type="SAM" id="MobiDB-lite"/>
    </source>
</evidence>
<dbReference type="GO" id="GO:0005634">
    <property type="term" value="C:nucleus"/>
    <property type="evidence" value="ECO:0007669"/>
    <property type="project" value="UniProtKB-SubCell"/>
</dbReference>
<comment type="subcellular location">
    <subcellularLocation>
        <location evidence="1">Nucleus</location>
    </subcellularLocation>
</comment>
<dbReference type="OrthoDB" id="780709at2759"/>
<comment type="caution">
    <text evidence="11">The sequence shown here is derived from an EMBL/GenBank/DDBJ whole genome shotgun (WGS) entry which is preliminary data.</text>
</comment>
<keyword evidence="4" id="KW-0862">Zinc</keyword>
<accession>A0A8K0GT84</accession>
<keyword evidence="3 8" id="KW-0863">Zinc-finger</keyword>
<dbReference type="AlphaFoldDB" id="A0A8K0GT84"/>
<dbReference type="SUPFAM" id="SSF57667">
    <property type="entry name" value="beta-beta-alpha zinc fingers"/>
    <property type="match status" value="1"/>
</dbReference>
<keyword evidence="7" id="KW-0539">Nucleus</keyword>
<evidence type="ECO:0000256" key="3">
    <source>
        <dbReference type="ARBA" id="ARBA00022771"/>
    </source>
</evidence>
<dbReference type="Pfam" id="PF13912">
    <property type="entry name" value="zf-C2H2_6"/>
    <property type="match status" value="1"/>
</dbReference>
<evidence type="ECO:0000256" key="1">
    <source>
        <dbReference type="ARBA" id="ARBA00004123"/>
    </source>
</evidence>
<dbReference type="GO" id="GO:0008270">
    <property type="term" value="F:zinc ion binding"/>
    <property type="evidence" value="ECO:0007669"/>
    <property type="project" value="UniProtKB-KW"/>
</dbReference>
<organism evidence="11 12">
    <name type="scientific">Rhamnella rubrinervis</name>
    <dbReference type="NCBI Taxonomy" id="2594499"/>
    <lineage>
        <taxon>Eukaryota</taxon>
        <taxon>Viridiplantae</taxon>
        <taxon>Streptophyta</taxon>
        <taxon>Embryophyta</taxon>
        <taxon>Tracheophyta</taxon>
        <taxon>Spermatophyta</taxon>
        <taxon>Magnoliopsida</taxon>
        <taxon>eudicotyledons</taxon>
        <taxon>Gunneridae</taxon>
        <taxon>Pentapetalae</taxon>
        <taxon>rosids</taxon>
        <taxon>fabids</taxon>
        <taxon>Rosales</taxon>
        <taxon>Rhamnaceae</taxon>
        <taxon>rhamnoid group</taxon>
        <taxon>Rhamneae</taxon>
        <taxon>Rhamnella</taxon>
    </lineage>
</organism>
<reference evidence="11" key="1">
    <citation type="submission" date="2020-03" db="EMBL/GenBank/DDBJ databases">
        <title>A high-quality chromosome-level genome assembly of a woody plant with both climbing and erect habits, Rhamnella rubrinervis.</title>
        <authorList>
            <person name="Lu Z."/>
            <person name="Yang Y."/>
            <person name="Zhu X."/>
            <person name="Sun Y."/>
        </authorList>
    </citation>
    <scope>NUCLEOTIDE SEQUENCE</scope>
    <source>
        <strain evidence="11">BYM</strain>
        <tissue evidence="11">Leaf</tissue>
    </source>
</reference>
<keyword evidence="2" id="KW-0479">Metal-binding</keyword>
<feature type="domain" description="C2H2-type" evidence="10">
    <location>
        <begin position="36"/>
        <end position="63"/>
    </location>
</feature>
<evidence type="ECO:0000256" key="4">
    <source>
        <dbReference type="ARBA" id="ARBA00022833"/>
    </source>
</evidence>
<protein>
    <recommendedName>
        <fullName evidence="10">C2H2-type domain-containing protein</fullName>
    </recommendedName>
</protein>
<keyword evidence="5" id="KW-0805">Transcription regulation</keyword>
<evidence type="ECO:0000256" key="2">
    <source>
        <dbReference type="ARBA" id="ARBA00022723"/>
    </source>
</evidence>
<feature type="region of interest" description="Disordered" evidence="9">
    <location>
        <begin position="1"/>
        <end position="32"/>
    </location>
</feature>
<feature type="compositionally biased region" description="Basic and acidic residues" evidence="9">
    <location>
        <begin position="7"/>
        <end position="27"/>
    </location>
</feature>
<sequence>METSPYEDSKSLSEESDRSDQNDETNHDTAGSGRSYECVFCKRGFTTAQALGGHMNIHRKDRAKSSRPCSTADPMVSTQIADSSYRAIQGYTPHNSTAPHQHHHEVQYVNYQTYNNNIPPSSTWGMRFPPFDYFCSPRNSPLVDLSSEYWRGGLNLGIGTSNHREDDHNKEKTNGGRVDVELDLELRLGHDP</sequence>
<evidence type="ECO:0000256" key="8">
    <source>
        <dbReference type="PROSITE-ProRule" id="PRU00042"/>
    </source>
</evidence>
<evidence type="ECO:0000259" key="10">
    <source>
        <dbReference type="PROSITE" id="PS50157"/>
    </source>
</evidence>
<evidence type="ECO:0000256" key="7">
    <source>
        <dbReference type="ARBA" id="ARBA00023242"/>
    </source>
</evidence>
<dbReference type="PANTHER" id="PTHR45801:SF117">
    <property type="entry name" value="OS07G0417400 PROTEIN"/>
    <property type="match status" value="1"/>
</dbReference>
<dbReference type="InterPro" id="IPR052426">
    <property type="entry name" value="Plant_dev_regulator"/>
</dbReference>
<keyword evidence="6" id="KW-0804">Transcription</keyword>
<evidence type="ECO:0000313" key="11">
    <source>
        <dbReference type="EMBL" id="KAF3436183.1"/>
    </source>
</evidence>